<dbReference type="PROSITE" id="PS51448">
    <property type="entry name" value="P_TREFOIL_2"/>
    <property type="match status" value="1"/>
</dbReference>
<dbReference type="GO" id="GO:0030246">
    <property type="term" value="F:carbohydrate binding"/>
    <property type="evidence" value="ECO:0007669"/>
    <property type="project" value="InterPro"/>
</dbReference>
<dbReference type="OrthoDB" id="1334205at2759"/>
<dbReference type="Proteomes" id="UP001152795">
    <property type="component" value="Unassembled WGS sequence"/>
</dbReference>
<accession>A0A6S7GFS8</accession>
<sequence length="251" mass="29341">MALYFQTFVALLFVFGCYFVDSETVEDHARFDCYPERLSEGEEAVNQTLCEARGCVWKQPVNQQKAPSCFYPNKFNAYRMIKKEDFPESLTTAYHLSREDKRTLYGKHSEKITVYLQFRHNDVLRIKIFDSENDRYEVPLNLTSVYEGREPMYNTEVVKFPFSLKISRKSDGQVLWDTSVAPLVFSDQYLQISTKLPSTFLYGFGEDEHENFVRSMNWSTLGMFTRDQFPFVSNETFNKSALSLVVIIGRL</sequence>
<proteinExistence type="predicted"/>
<dbReference type="SUPFAM" id="SSF74650">
    <property type="entry name" value="Galactose mutarotase-like"/>
    <property type="match status" value="1"/>
</dbReference>
<dbReference type="Gene3D" id="2.60.40.1760">
    <property type="entry name" value="glycosyl hydrolase (family 31)"/>
    <property type="match status" value="1"/>
</dbReference>
<dbReference type="InterPro" id="IPR011013">
    <property type="entry name" value="Gal_mutarotase_sf_dom"/>
</dbReference>
<protein>
    <submittedName>
        <fullName evidence="3">Sucrase-isomaltase, intestinal</fullName>
    </submittedName>
</protein>
<dbReference type="AlphaFoldDB" id="A0A6S7GFS8"/>
<evidence type="ECO:0000256" key="2">
    <source>
        <dbReference type="PROSITE-ProRule" id="PRU00779"/>
    </source>
</evidence>
<reference evidence="3" key="1">
    <citation type="submission" date="2020-04" db="EMBL/GenBank/DDBJ databases">
        <authorList>
            <person name="Alioto T."/>
            <person name="Alioto T."/>
            <person name="Gomez Garrido J."/>
        </authorList>
    </citation>
    <scope>NUCLEOTIDE SEQUENCE</scope>
    <source>
        <strain evidence="3">A484AB</strain>
    </source>
</reference>
<dbReference type="Gene3D" id="4.10.110.10">
    <property type="entry name" value="Spasmolytic Protein, domain 1"/>
    <property type="match status" value="1"/>
</dbReference>
<keyword evidence="4" id="KW-1185">Reference proteome</keyword>
<dbReference type="InterPro" id="IPR000519">
    <property type="entry name" value="P_trefoil_dom"/>
</dbReference>
<dbReference type="InterPro" id="IPR044913">
    <property type="entry name" value="P_trefoil_dom_sf"/>
</dbReference>
<dbReference type="GO" id="GO:0005975">
    <property type="term" value="P:carbohydrate metabolic process"/>
    <property type="evidence" value="ECO:0007669"/>
    <property type="project" value="InterPro"/>
</dbReference>
<gene>
    <name evidence="3" type="ORF">PACLA_8A084959</name>
</gene>
<comment type="caution">
    <text evidence="3">The sequence shown here is derived from an EMBL/GenBank/DDBJ whole genome shotgun (WGS) entry which is preliminary data.</text>
</comment>
<dbReference type="Pfam" id="PF00088">
    <property type="entry name" value="Trefoil"/>
    <property type="match status" value="1"/>
</dbReference>
<organism evidence="3 4">
    <name type="scientific">Paramuricea clavata</name>
    <name type="common">Red gorgonian</name>
    <name type="synonym">Violescent sea-whip</name>
    <dbReference type="NCBI Taxonomy" id="317549"/>
    <lineage>
        <taxon>Eukaryota</taxon>
        <taxon>Metazoa</taxon>
        <taxon>Cnidaria</taxon>
        <taxon>Anthozoa</taxon>
        <taxon>Octocorallia</taxon>
        <taxon>Malacalcyonacea</taxon>
        <taxon>Plexauridae</taxon>
        <taxon>Paramuricea</taxon>
    </lineage>
</organism>
<dbReference type="PANTHER" id="PTHR22762">
    <property type="entry name" value="ALPHA-GLUCOSIDASE"/>
    <property type="match status" value="1"/>
</dbReference>
<evidence type="ECO:0000313" key="4">
    <source>
        <dbReference type="Proteomes" id="UP001152795"/>
    </source>
</evidence>
<evidence type="ECO:0000313" key="3">
    <source>
        <dbReference type="EMBL" id="CAB3990103.1"/>
    </source>
</evidence>
<name>A0A6S7GFS8_PARCT</name>
<dbReference type="PANTHER" id="PTHR22762:SF133">
    <property type="entry name" value="P-TYPE DOMAIN-CONTAINING PROTEIN"/>
    <property type="match status" value="1"/>
</dbReference>
<evidence type="ECO:0000256" key="1">
    <source>
        <dbReference type="ARBA" id="ARBA00023157"/>
    </source>
</evidence>
<comment type="caution">
    <text evidence="2">Lacks conserved residue(s) required for the propagation of feature annotation.</text>
</comment>
<keyword evidence="1" id="KW-1015">Disulfide bond</keyword>
<dbReference type="EMBL" id="CACRXK020001603">
    <property type="protein sequence ID" value="CAB3990103.1"/>
    <property type="molecule type" value="Genomic_DNA"/>
</dbReference>
<dbReference type="GO" id="GO:0004558">
    <property type="term" value="F:alpha-1,4-glucosidase activity"/>
    <property type="evidence" value="ECO:0007669"/>
    <property type="project" value="TreeGrafter"/>
</dbReference>
<dbReference type="CDD" id="cd00111">
    <property type="entry name" value="Trefoil"/>
    <property type="match status" value="1"/>
</dbReference>
<dbReference type="SMART" id="SM00018">
    <property type="entry name" value="PD"/>
    <property type="match status" value="1"/>
</dbReference>